<dbReference type="InterPro" id="IPR003680">
    <property type="entry name" value="Flavodoxin_fold"/>
</dbReference>
<dbReference type="PANTHER" id="PTHR46305">
    <property type="match status" value="1"/>
</dbReference>
<evidence type="ECO:0000313" key="7">
    <source>
        <dbReference type="Proteomes" id="UP000018296"/>
    </source>
</evidence>
<dbReference type="InterPro" id="IPR029039">
    <property type="entry name" value="Flavoprotein-like_sf"/>
</dbReference>
<keyword evidence="2" id="KW-0285">Flavoprotein</keyword>
<dbReference type="AlphaFoldDB" id="V6J095"/>
<protein>
    <submittedName>
        <fullName evidence="6">NADPH-quinone reductase</fullName>
    </submittedName>
</protein>
<evidence type="ECO:0000256" key="2">
    <source>
        <dbReference type="ARBA" id="ARBA00022630"/>
    </source>
</evidence>
<proteinExistence type="inferred from homology"/>
<keyword evidence="7" id="KW-1185">Reference proteome</keyword>
<organism evidence="6 7">
    <name type="scientific">Sporolactobacillus laevolacticus DSM 442</name>
    <dbReference type="NCBI Taxonomy" id="1395513"/>
    <lineage>
        <taxon>Bacteria</taxon>
        <taxon>Bacillati</taxon>
        <taxon>Bacillota</taxon>
        <taxon>Bacilli</taxon>
        <taxon>Bacillales</taxon>
        <taxon>Sporolactobacillaceae</taxon>
        <taxon>Sporolactobacillus</taxon>
    </lineage>
</organism>
<name>V6J095_9BACL</name>
<comment type="caution">
    <text evidence="6">The sequence shown here is derived from an EMBL/GenBank/DDBJ whole genome shotgun (WGS) entry which is preliminary data.</text>
</comment>
<evidence type="ECO:0000259" key="5">
    <source>
        <dbReference type="Pfam" id="PF02525"/>
    </source>
</evidence>
<sequence length="192" mass="21744">MGKQTVFIINGTDNQYDYASKGELNTLLAETAADYLKDNGFELLKTTVKDGYEVKEEDEKWGKADVVLFQFPIYWFGAPAVLKRYFEDIYNGKQFYKGGTEYGRGGLLTGKSYLVSTTWNAPIEVFNNPASFFNGQSVDEVLSAFHYTHEFIGLKKLPSISFNDVVKNPDATSYVQQLKDHLKNVFVALNQK</sequence>
<dbReference type="Proteomes" id="UP000018296">
    <property type="component" value="Unassembled WGS sequence"/>
</dbReference>
<comment type="similarity">
    <text evidence="4">Belongs to the oxidoreductase MdaB family.</text>
</comment>
<dbReference type="RefSeq" id="WP_023508421.1">
    <property type="nucleotide sequence ID" value="NZ_AWTC01000001.1"/>
</dbReference>
<dbReference type="Gene3D" id="3.40.50.360">
    <property type="match status" value="1"/>
</dbReference>
<dbReference type="eggNOG" id="COG2249">
    <property type="taxonomic scope" value="Bacteria"/>
</dbReference>
<evidence type="ECO:0000256" key="4">
    <source>
        <dbReference type="ARBA" id="ARBA00037981"/>
    </source>
</evidence>
<keyword evidence="3" id="KW-0274">FAD</keyword>
<reference evidence="6 7" key="1">
    <citation type="journal article" date="2013" name="Genome Announc.">
        <title>Genome Sequence of Sporolactobacillus laevolacticus DSM442, an Efficient Polymer-Grade D-Lactate Producer from Agricultural Waste Cottonseed as a Nitrogen Source.</title>
        <authorList>
            <person name="Wang H."/>
            <person name="Wang L."/>
            <person name="Ju J."/>
            <person name="Yu B."/>
            <person name="Ma Y."/>
        </authorList>
    </citation>
    <scope>NUCLEOTIDE SEQUENCE [LARGE SCALE GENOMIC DNA]</scope>
    <source>
        <strain evidence="6 7">DSM 442</strain>
    </source>
</reference>
<evidence type="ECO:0000313" key="6">
    <source>
        <dbReference type="EMBL" id="EST13308.1"/>
    </source>
</evidence>
<dbReference type="SUPFAM" id="SSF52218">
    <property type="entry name" value="Flavoproteins"/>
    <property type="match status" value="1"/>
</dbReference>
<accession>V6J095</accession>
<dbReference type="InterPro" id="IPR052397">
    <property type="entry name" value="NADPH-QR_MdaB"/>
</dbReference>
<dbReference type="PATRIC" id="fig|1395513.3.peg.96"/>
<dbReference type="EMBL" id="AWTC01000001">
    <property type="protein sequence ID" value="EST13308.1"/>
    <property type="molecule type" value="Genomic_DNA"/>
</dbReference>
<dbReference type="OrthoDB" id="9798454at2"/>
<dbReference type="STRING" id="1395513.P343_00475"/>
<dbReference type="Pfam" id="PF02525">
    <property type="entry name" value="Flavodoxin_2"/>
    <property type="match status" value="1"/>
</dbReference>
<feature type="domain" description="Flavodoxin-like fold" evidence="5">
    <location>
        <begin position="37"/>
        <end position="182"/>
    </location>
</feature>
<evidence type="ECO:0000256" key="1">
    <source>
        <dbReference type="ARBA" id="ARBA00001974"/>
    </source>
</evidence>
<evidence type="ECO:0000256" key="3">
    <source>
        <dbReference type="ARBA" id="ARBA00022827"/>
    </source>
</evidence>
<dbReference type="PANTHER" id="PTHR46305:SF3">
    <property type="entry name" value="NADPH:QUINONE OXIDOREDUCTASE MDAB"/>
    <property type="match status" value="1"/>
</dbReference>
<comment type="cofactor">
    <cofactor evidence="1">
        <name>FAD</name>
        <dbReference type="ChEBI" id="CHEBI:57692"/>
    </cofactor>
</comment>
<gene>
    <name evidence="6" type="ORF">P343_00475</name>
</gene>